<organism evidence="2 3">
    <name type="scientific">Aquimarina rubra</name>
    <dbReference type="NCBI Taxonomy" id="1920033"/>
    <lineage>
        <taxon>Bacteria</taxon>
        <taxon>Pseudomonadati</taxon>
        <taxon>Bacteroidota</taxon>
        <taxon>Flavobacteriia</taxon>
        <taxon>Flavobacteriales</taxon>
        <taxon>Flavobacteriaceae</taxon>
        <taxon>Aquimarina</taxon>
    </lineage>
</organism>
<reference evidence="3" key="1">
    <citation type="journal article" date="2019" name="Int. J. Syst. Evol. Microbiol.">
        <title>The Global Catalogue of Microorganisms (GCM) 10K type strain sequencing project: providing services to taxonomists for standard genome sequencing and annotation.</title>
        <authorList>
            <consortium name="The Broad Institute Genomics Platform"/>
            <consortium name="The Broad Institute Genome Sequencing Center for Infectious Disease"/>
            <person name="Wu L."/>
            <person name="Ma J."/>
        </authorList>
    </citation>
    <scope>NUCLEOTIDE SEQUENCE [LARGE SCALE GENOMIC DNA]</scope>
    <source>
        <strain evidence="3">KCTC 52274</strain>
    </source>
</reference>
<protein>
    <recommendedName>
        <fullName evidence="4">Phage holin family protein</fullName>
    </recommendedName>
</protein>
<evidence type="ECO:0008006" key="4">
    <source>
        <dbReference type="Google" id="ProtNLM"/>
    </source>
</evidence>
<feature type="transmembrane region" description="Helical" evidence="1">
    <location>
        <begin position="93"/>
        <end position="112"/>
    </location>
</feature>
<evidence type="ECO:0000313" key="2">
    <source>
        <dbReference type="EMBL" id="MFD2565521.1"/>
    </source>
</evidence>
<dbReference type="Proteomes" id="UP001597319">
    <property type="component" value="Unassembled WGS sequence"/>
</dbReference>
<proteinExistence type="predicted"/>
<accession>A0ABW5LNW0</accession>
<keyword evidence="3" id="KW-1185">Reference proteome</keyword>
<keyword evidence="1" id="KW-0472">Membrane</keyword>
<name>A0ABW5LNW0_9FLAO</name>
<gene>
    <name evidence="2" type="ORF">ACFSR1_22790</name>
</gene>
<evidence type="ECO:0000256" key="1">
    <source>
        <dbReference type="SAM" id="Phobius"/>
    </source>
</evidence>
<keyword evidence="1" id="KW-1133">Transmembrane helix</keyword>
<dbReference type="EMBL" id="JBHULE010000035">
    <property type="protein sequence ID" value="MFD2565521.1"/>
    <property type="molecule type" value="Genomic_DNA"/>
</dbReference>
<feature type="transmembrane region" description="Helical" evidence="1">
    <location>
        <begin position="53"/>
        <end position="73"/>
    </location>
</feature>
<dbReference type="RefSeq" id="WP_378295331.1">
    <property type="nucleotide sequence ID" value="NZ_JBHULE010000035.1"/>
</dbReference>
<sequence length="130" mass="15269">MNQEEPEDFTGQTFDTPLYINGNLETNPQISIPRIPFLLERYDFDKIIKRESFWLNIANTLLGAVIALFINMIAKLLGNKINSEIPFDEWEVYAFLIALILMIISYCINRFVPNEKRRIVKKIKDHFENS</sequence>
<keyword evidence="1" id="KW-0812">Transmembrane</keyword>
<evidence type="ECO:0000313" key="3">
    <source>
        <dbReference type="Proteomes" id="UP001597319"/>
    </source>
</evidence>
<comment type="caution">
    <text evidence="2">The sequence shown here is derived from an EMBL/GenBank/DDBJ whole genome shotgun (WGS) entry which is preliminary data.</text>
</comment>